<dbReference type="Pfam" id="PF22624">
    <property type="entry name" value="AASDHPPT_N"/>
    <property type="match status" value="1"/>
</dbReference>
<dbReference type="GO" id="GO:0019878">
    <property type="term" value="P:lysine biosynthetic process via aminoadipic acid"/>
    <property type="evidence" value="ECO:0007669"/>
    <property type="project" value="TreeGrafter"/>
</dbReference>
<organism evidence="6 7">
    <name type="scientific">Aphanomyces stellatus</name>
    <dbReference type="NCBI Taxonomy" id="120398"/>
    <lineage>
        <taxon>Eukaryota</taxon>
        <taxon>Sar</taxon>
        <taxon>Stramenopiles</taxon>
        <taxon>Oomycota</taxon>
        <taxon>Saprolegniomycetes</taxon>
        <taxon>Saprolegniales</taxon>
        <taxon>Verrucalvaceae</taxon>
        <taxon>Aphanomyces</taxon>
    </lineage>
</organism>
<reference evidence="5" key="2">
    <citation type="submission" date="2019-06" db="EMBL/GenBank/DDBJ databases">
        <title>Genomics analysis of Aphanomyces spp. identifies a new class of oomycete effector associated with host adaptation.</title>
        <authorList>
            <person name="Gaulin E."/>
        </authorList>
    </citation>
    <scope>NUCLEOTIDE SEQUENCE</scope>
    <source>
        <strain evidence="5">CBS 578.67</strain>
    </source>
</reference>
<reference evidence="6 7" key="1">
    <citation type="submission" date="2019-03" db="EMBL/GenBank/DDBJ databases">
        <authorList>
            <person name="Gaulin E."/>
            <person name="Dumas B."/>
        </authorList>
    </citation>
    <scope>NUCLEOTIDE SEQUENCE [LARGE SCALE GENOMIC DNA]</scope>
    <source>
        <strain evidence="6">CBS 568.67</strain>
    </source>
</reference>
<gene>
    <name evidence="6" type="primary">Aste57867_22844</name>
    <name evidence="5" type="ORF">As57867_022773</name>
    <name evidence="6" type="ORF">ASTE57867_22844</name>
</gene>
<dbReference type="OrthoDB" id="26719at2759"/>
<dbReference type="EMBL" id="VJMH01007210">
    <property type="protein sequence ID" value="KAF0685225.1"/>
    <property type="molecule type" value="Genomic_DNA"/>
</dbReference>
<keyword evidence="2" id="KW-0808">Transferase</keyword>
<dbReference type="Proteomes" id="UP000332933">
    <property type="component" value="Unassembled WGS sequence"/>
</dbReference>
<dbReference type="EMBL" id="CAADRA010007236">
    <property type="protein sequence ID" value="VFT99495.1"/>
    <property type="molecule type" value="Genomic_DNA"/>
</dbReference>
<accession>A0A485LL16</accession>
<dbReference type="FunFam" id="3.90.470.20:FF:000003">
    <property type="entry name" value="L-aminoadipate-semialdehyde dehydrogenase-phosphopantetheinyl transferase"/>
    <property type="match status" value="1"/>
</dbReference>
<dbReference type="AlphaFoldDB" id="A0A485LL16"/>
<dbReference type="Gene3D" id="3.90.470.20">
    <property type="entry name" value="4'-phosphopantetheinyl transferase domain"/>
    <property type="match status" value="2"/>
</dbReference>
<evidence type="ECO:0000256" key="1">
    <source>
        <dbReference type="ARBA" id="ARBA00013172"/>
    </source>
</evidence>
<evidence type="ECO:0000256" key="2">
    <source>
        <dbReference type="ARBA" id="ARBA00022679"/>
    </source>
</evidence>
<dbReference type="InterPro" id="IPR050559">
    <property type="entry name" value="P-Pant_transferase_sf"/>
</dbReference>
<dbReference type="GO" id="GO:0008897">
    <property type="term" value="F:holo-[acyl-carrier-protein] synthase activity"/>
    <property type="evidence" value="ECO:0007669"/>
    <property type="project" value="UniProtKB-EC"/>
</dbReference>
<dbReference type="PANTHER" id="PTHR12215">
    <property type="entry name" value="PHOSPHOPANTETHEINE TRANSFERASE"/>
    <property type="match status" value="1"/>
</dbReference>
<feature type="domain" description="4'-phosphopantetheinyl transferase" evidence="3">
    <location>
        <begin position="125"/>
        <end position="232"/>
    </location>
</feature>
<feature type="domain" description="4'-phosphopantetheinyl transferase N-terminal" evidence="4">
    <location>
        <begin position="28"/>
        <end position="121"/>
    </location>
</feature>
<dbReference type="GO" id="GO:0000287">
    <property type="term" value="F:magnesium ion binding"/>
    <property type="evidence" value="ECO:0007669"/>
    <property type="project" value="InterPro"/>
</dbReference>
<name>A0A485LL16_9STRA</name>
<protein>
    <recommendedName>
        <fullName evidence="1">holo-[acyl-carrier-protein] synthase</fullName>
        <ecNumber evidence="1">2.7.8.7</ecNumber>
    </recommendedName>
</protein>
<evidence type="ECO:0000313" key="5">
    <source>
        <dbReference type="EMBL" id="KAF0685225.1"/>
    </source>
</evidence>
<dbReference type="InterPro" id="IPR008278">
    <property type="entry name" value="4-PPantetheinyl_Trfase_dom"/>
</dbReference>
<evidence type="ECO:0000259" key="4">
    <source>
        <dbReference type="Pfam" id="PF22624"/>
    </source>
</evidence>
<dbReference type="SUPFAM" id="SSF56214">
    <property type="entry name" value="4'-phosphopantetheinyl transferase"/>
    <property type="match status" value="2"/>
</dbReference>
<dbReference type="InterPro" id="IPR037143">
    <property type="entry name" value="4-PPantetheinyl_Trfase_dom_sf"/>
</dbReference>
<dbReference type="Pfam" id="PF01648">
    <property type="entry name" value="ACPS"/>
    <property type="match status" value="1"/>
</dbReference>
<keyword evidence="7" id="KW-1185">Reference proteome</keyword>
<dbReference type="PANTHER" id="PTHR12215:SF10">
    <property type="entry name" value="L-AMINOADIPATE-SEMIALDEHYDE DEHYDROGENASE-PHOSPHOPANTETHEINYL TRANSFERASE"/>
    <property type="match status" value="1"/>
</dbReference>
<dbReference type="InterPro" id="IPR055066">
    <property type="entry name" value="AASDHPPT_N"/>
</dbReference>
<proteinExistence type="predicted"/>
<evidence type="ECO:0000313" key="6">
    <source>
        <dbReference type="EMBL" id="VFT99495.1"/>
    </source>
</evidence>
<dbReference type="EC" id="2.7.8.7" evidence="1"/>
<evidence type="ECO:0000259" key="3">
    <source>
        <dbReference type="Pfam" id="PF01648"/>
    </source>
</evidence>
<sequence>MPTNEATDTTPSTAGATSSHQWYINIESWTPHPDEWKSILNLLPVEEQKEVMRFHFQKDQKFALCSRLFQRKVVVDAFHVPFESVAITRNDHGKPSWTACPVPTWNYNVSHHGAICAIASQGDRRIGIDVVRVDMPRESVAEFFSCFELQFGPREWVYIRAAVAPADQVERFYLLWSLKEAYTKAIGVGIVIDLQRQQFEIVDGVVSLFVDDQKADAWHFVITRLDASHYVTIAAEGGMMPVSWTRLQAADLAPKRE</sequence>
<evidence type="ECO:0000313" key="7">
    <source>
        <dbReference type="Proteomes" id="UP000332933"/>
    </source>
</evidence>
<dbReference type="GO" id="GO:0005829">
    <property type="term" value="C:cytosol"/>
    <property type="evidence" value="ECO:0007669"/>
    <property type="project" value="TreeGrafter"/>
</dbReference>